<feature type="domain" description="SH3" evidence="2">
    <location>
        <begin position="28"/>
        <end position="55"/>
    </location>
</feature>
<reference evidence="3" key="1">
    <citation type="submission" date="2013-04" db="EMBL/GenBank/DDBJ databases">
        <authorList>
            <person name="Qu J."/>
            <person name="Murali S.C."/>
            <person name="Bandaranaike D."/>
            <person name="Bellair M."/>
            <person name="Blankenburg K."/>
            <person name="Chao H."/>
            <person name="Dinh H."/>
            <person name="Doddapaneni H."/>
            <person name="Downs B."/>
            <person name="Dugan-Rocha S."/>
            <person name="Elkadiri S."/>
            <person name="Gnanaolivu R.D."/>
            <person name="Hernandez B."/>
            <person name="Javaid M."/>
            <person name="Jayaseelan J.C."/>
            <person name="Lee S."/>
            <person name="Li M."/>
            <person name="Ming W."/>
            <person name="Munidasa M."/>
            <person name="Muniz J."/>
            <person name="Nguyen L."/>
            <person name="Ongeri F."/>
            <person name="Osuji N."/>
            <person name="Pu L.-L."/>
            <person name="Puazo M."/>
            <person name="Qu C."/>
            <person name="Quiroz J."/>
            <person name="Raj R."/>
            <person name="Weissenberger G."/>
            <person name="Xin Y."/>
            <person name="Zou X."/>
            <person name="Han Y."/>
            <person name="Richards S."/>
            <person name="Worley K."/>
            <person name="Muzny D."/>
            <person name="Gibbs R."/>
        </authorList>
    </citation>
    <scope>NUCLEOTIDE SEQUENCE</scope>
    <source>
        <strain evidence="3">Sampled in the wild</strain>
    </source>
</reference>
<reference evidence="3" key="2">
    <citation type="submission" date="2017-10" db="EMBL/GenBank/DDBJ databases">
        <title>Ladona fulva Genome sequencing and assembly.</title>
        <authorList>
            <person name="Murali S."/>
            <person name="Richards S."/>
            <person name="Bandaranaike D."/>
            <person name="Bellair M."/>
            <person name="Blankenburg K."/>
            <person name="Chao H."/>
            <person name="Dinh H."/>
            <person name="Doddapaneni H."/>
            <person name="Dugan-Rocha S."/>
            <person name="Elkadiri S."/>
            <person name="Gnanaolivu R."/>
            <person name="Hernandez B."/>
            <person name="Skinner E."/>
            <person name="Javaid M."/>
            <person name="Lee S."/>
            <person name="Li M."/>
            <person name="Ming W."/>
            <person name="Munidasa M."/>
            <person name="Muniz J."/>
            <person name="Nguyen L."/>
            <person name="Hughes D."/>
            <person name="Osuji N."/>
            <person name="Pu L.-L."/>
            <person name="Puazo M."/>
            <person name="Qu C."/>
            <person name="Quiroz J."/>
            <person name="Raj R."/>
            <person name="Weissenberger G."/>
            <person name="Xin Y."/>
            <person name="Zou X."/>
            <person name="Han Y."/>
            <person name="Worley K."/>
            <person name="Muzny D."/>
            <person name="Gibbs R."/>
        </authorList>
    </citation>
    <scope>NUCLEOTIDE SEQUENCE</scope>
    <source>
        <strain evidence="3">Sampled in the wild</strain>
    </source>
</reference>
<dbReference type="InterPro" id="IPR036028">
    <property type="entry name" value="SH3-like_dom_sf"/>
</dbReference>
<dbReference type="Proteomes" id="UP000792457">
    <property type="component" value="Unassembled WGS sequence"/>
</dbReference>
<dbReference type="InterPro" id="IPR001452">
    <property type="entry name" value="SH3_domain"/>
</dbReference>
<evidence type="ECO:0000313" key="4">
    <source>
        <dbReference type="Proteomes" id="UP000792457"/>
    </source>
</evidence>
<dbReference type="Pfam" id="PF00018">
    <property type="entry name" value="SH3_1"/>
    <property type="match status" value="1"/>
</dbReference>
<gene>
    <name evidence="3" type="ORF">J437_LFUL001248</name>
</gene>
<keyword evidence="4" id="KW-1185">Reference proteome</keyword>
<proteinExistence type="predicted"/>
<evidence type="ECO:0000313" key="3">
    <source>
        <dbReference type="EMBL" id="KAG8223370.1"/>
    </source>
</evidence>
<keyword evidence="1" id="KW-0728">SH3 domain</keyword>
<dbReference type="EMBL" id="KZ308157">
    <property type="protein sequence ID" value="KAG8223370.1"/>
    <property type="molecule type" value="Genomic_DNA"/>
</dbReference>
<accession>A0A8K0NST6</accession>
<protein>
    <recommendedName>
        <fullName evidence="2">SH3 domain-containing protein</fullName>
    </recommendedName>
</protein>
<evidence type="ECO:0000256" key="1">
    <source>
        <dbReference type="ARBA" id="ARBA00022443"/>
    </source>
</evidence>
<dbReference type="OrthoDB" id="8182952at2759"/>
<name>A0A8K0NST6_LADFU</name>
<organism evidence="3 4">
    <name type="scientific">Ladona fulva</name>
    <name type="common">Scarce chaser dragonfly</name>
    <name type="synonym">Libellula fulva</name>
    <dbReference type="NCBI Taxonomy" id="123851"/>
    <lineage>
        <taxon>Eukaryota</taxon>
        <taxon>Metazoa</taxon>
        <taxon>Ecdysozoa</taxon>
        <taxon>Arthropoda</taxon>
        <taxon>Hexapoda</taxon>
        <taxon>Insecta</taxon>
        <taxon>Pterygota</taxon>
        <taxon>Palaeoptera</taxon>
        <taxon>Odonata</taxon>
        <taxon>Epiprocta</taxon>
        <taxon>Anisoptera</taxon>
        <taxon>Libelluloidea</taxon>
        <taxon>Libellulidae</taxon>
        <taxon>Ladona</taxon>
    </lineage>
</organism>
<comment type="caution">
    <text evidence="3">The sequence shown here is derived from an EMBL/GenBank/DDBJ whole genome shotgun (WGS) entry which is preliminary data.</text>
</comment>
<dbReference type="AlphaFoldDB" id="A0A8K0NST6"/>
<sequence length="91" mass="10329">MDDSIFFPLDGSFWMDGLAANGSHEYVRALADYATREPSLLNFKKGDVIKLVNRDQYLQKVHGTKITSCVRIFPDEDFEKDSYASGCFLVL</sequence>
<evidence type="ECO:0000259" key="2">
    <source>
        <dbReference type="Pfam" id="PF00018"/>
    </source>
</evidence>
<dbReference type="Gene3D" id="2.30.30.40">
    <property type="entry name" value="SH3 Domains"/>
    <property type="match status" value="1"/>
</dbReference>
<dbReference type="SUPFAM" id="SSF50044">
    <property type="entry name" value="SH3-domain"/>
    <property type="match status" value="1"/>
</dbReference>